<dbReference type="RefSeq" id="WP_208425027.1">
    <property type="nucleotide sequence ID" value="NZ_JANUAB010000005.1"/>
</dbReference>
<organism evidence="1 2">
    <name type="scientific">Salinibacter ruber</name>
    <dbReference type="NCBI Taxonomy" id="146919"/>
    <lineage>
        <taxon>Bacteria</taxon>
        <taxon>Pseudomonadati</taxon>
        <taxon>Rhodothermota</taxon>
        <taxon>Rhodothermia</taxon>
        <taxon>Rhodothermales</taxon>
        <taxon>Salinibacteraceae</taxon>
        <taxon>Salinibacter</taxon>
    </lineage>
</organism>
<proteinExistence type="predicted"/>
<reference evidence="1" key="1">
    <citation type="submission" date="2022-08" db="EMBL/GenBank/DDBJ databases">
        <title>Genomic Encyclopedia of Type Strains, Phase V (KMG-V): Genome sequencing to study the core and pangenomes of soil and plant-associated prokaryotes.</title>
        <authorList>
            <person name="Whitman W."/>
        </authorList>
    </citation>
    <scope>NUCLEOTIDE SEQUENCE</scope>
    <source>
        <strain evidence="1">SP3026</strain>
    </source>
</reference>
<name>A0A9X2PMY2_9BACT</name>
<protein>
    <submittedName>
        <fullName evidence="1">Uncharacterized protein</fullName>
    </submittedName>
</protein>
<gene>
    <name evidence="1" type="ORF">GGP45_002692</name>
</gene>
<evidence type="ECO:0000313" key="2">
    <source>
        <dbReference type="Proteomes" id="UP001155144"/>
    </source>
</evidence>
<evidence type="ECO:0000313" key="1">
    <source>
        <dbReference type="EMBL" id="MCS4122332.1"/>
    </source>
</evidence>
<accession>A0A9X2PMY2</accession>
<sequence>MSAPPCRGTERRSTALSIRKIKKALKETRDEDVSRGVVGRVVKEVRSEG</sequence>
<dbReference type="Proteomes" id="UP001155144">
    <property type="component" value="Unassembled WGS sequence"/>
</dbReference>
<dbReference type="AlphaFoldDB" id="A0A9X2PMY2"/>
<comment type="caution">
    <text evidence="1">The sequence shown here is derived from an EMBL/GenBank/DDBJ whole genome shotgun (WGS) entry which is preliminary data.</text>
</comment>
<dbReference type="EMBL" id="JANUBL010000005">
    <property type="protein sequence ID" value="MCS4122332.1"/>
    <property type="molecule type" value="Genomic_DNA"/>
</dbReference>